<evidence type="ECO:0000313" key="3">
    <source>
        <dbReference type="Proteomes" id="UP000178348"/>
    </source>
</evidence>
<feature type="transmembrane region" description="Helical" evidence="1">
    <location>
        <begin position="41"/>
        <end position="63"/>
    </location>
</feature>
<reference evidence="2 3" key="1">
    <citation type="journal article" date="2016" name="Nat. Commun.">
        <title>Thousands of microbial genomes shed light on interconnected biogeochemical processes in an aquifer system.</title>
        <authorList>
            <person name="Anantharaman K."/>
            <person name="Brown C.T."/>
            <person name="Hug L.A."/>
            <person name="Sharon I."/>
            <person name="Castelle C.J."/>
            <person name="Probst A.J."/>
            <person name="Thomas B.C."/>
            <person name="Singh A."/>
            <person name="Wilkins M.J."/>
            <person name="Karaoz U."/>
            <person name="Brodie E.L."/>
            <person name="Williams K.H."/>
            <person name="Hubbard S.S."/>
            <person name="Banfield J.F."/>
        </authorList>
    </citation>
    <scope>NUCLEOTIDE SEQUENCE [LARGE SCALE GENOMIC DNA]</scope>
</reference>
<protein>
    <submittedName>
        <fullName evidence="2">Uncharacterized protein</fullName>
    </submittedName>
</protein>
<organism evidence="2 3">
    <name type="scientific">Candidatus Liptonbacteria bacterium RIFCSPLOWO2_01_FULL_53_13</name>
    <dbReference type="NCBI Taxonomy" id="1798651"/>
    <lineage>
        <taxon>Bacteria</taxon>
        <taxon>Candidatus Liptoniibacteriota</taxon>
    </lineage>
</organism>
<sequence length="106" mass="11596">MKPIVKHAVVNSLLATLYIALVSLFLSYAPSVFGPAQKDTVLVPIVMLSLLVFSVAIMGVLIFGRSAMWYLDGRKDEALSLLAHTLAIFFFIIIVALLALFILSSR</sequence>
<accession>A0A1G2CNV9</accession>
<keyword evidence="1" id="KW-1133">Transmembrane helix</keyword>
<proteinExistence type="predicted"/>
<dbReference type="EMBL" id="MHLB01000011">
    <property type="protein sequence ID" value="OGZ02460.1"/>
    <property type="molecule type" value="Genomic_DNA"/>
</dbReference>
<keyword evidence="1" id="KW-0472">Membrane</keyword>
<dbReference type="AlphaFoldDB" id="A0A1G2CNV9"/>
<name>A0A1G2CNV9_9BACT</name>
<feature type="transmembrane region" description="Helical" evidence="1">
    <location>
        <begin position="83"/>
        <end position="103"/>
    </location>
</feature>
<keyword evidence="1" id="KW-0812">Transmembrane</keyword>
<dbReference type="Proteomes" id="UP000178348">
    <property type="component" value="Unassembled WGS sequence"/>
</dbReference>
<gene>
    <name evidence="2" type="ORF">A2946_02720</name>
</gene>
<evidence type="ECO:0000313" key="2">
    <source>
        <dbReference type="EMBL" id="OGZ02460.1"/>
    </source>
</evidence>
<feature type="transmembrane region" description="Helical" evidence="1">
    <location>
        <begin position="12"/>
        <end position="29"/>
    </location>
</feature>
<comment type="caution">
    <text evidence="2">The sequence shown here is derived from an EMBL/GenBank/DDBJ whole genome shotgun (WGS) entry which is preliminary data.</text>
</comment>
<evidence type="ECO:0000256" key="1">
    <source>
        <dbReference type="SAM" id="Phobius"/>
    </source>
</evidence>